<organism evidence="3 4">
    <name type="scientific">Natrarchaeobius chitinivorans</name>
    <dbReference type="NCBI Taxonomy" id="1679083"/>
    <lineage>
        <taxon>Archaea</taxon>
        <taxon>Methanobacteriati</taxon>
        <taxon>Methanobacteriota</taxon>
        <taxon>Stenosarchaea group</taxon>
        <taxon>Halobacteria</taxon>
        <taxon>Halobacteriales</taxon>
        <taxon>Natrialbaceae</taxon>
        <taxon>Natrarchaeobius</taxon>
    </lineage>
</organism>
<keyword evidence="3" id="KW-0378">Hydrolase</keyword>
<reference evidence="3 4" key="1">
    <citation type="submission" date="2018-10" db="EMBL/GenBank/DDBJ databases">
        <title>Natrarchaeobius chitinivorans gen. nov., sp. nov., and Natrarchaeobius haloalkaliphilus sp. nov., alkaliphilic, chitin-utilizing haloarchaea from hypersaline alkaline lakes.</title>
        <authorList>
            <person name="Sorokin D.Y."/>
            <person name="Elcheninov A.G."/>
            <person name="Kostrikina N.A."/>
            <person name="Bale N.J."/>
            <person name="Sinninghe Damste J.S."/>
            <person name="Khijniak T.V."/>
            <person name="Kublanov I.V."/>
            <person name="Toshchakov S.V."/>
        </authorList>
    </citation>
    <scope>NUCLEOTIDE SEQUENCE [LARGE SCALE GENOMIC DNA]</scope>
    <source>
        <strain evidence="3 4">AArcht4T</strain>
    </source>
</reference>
<keyword evidence="1" id="KW-1133">Transmembrane helix</keyword>
<dbReference type="Proteomes" id="UP000282323">
    <property type="component" value="Unassembled WGS sequence"/>
</dbReference>
<name>A0A3N6NFR2_NATCH</name>
<feature type="transmembrane region" description="Helical" evidence="1">
    <location>
        <begin position="130"/>
        <end position="151"/>
    </location>
</feature>
<sequence length="311" mass="33486">MVETTRGKRGSRVSRRRLTFHGETRLLLAFLVLGSVLVIADRYADYVWEFGPAIPVVDVHAGSVVLSLVLFGLAVATLRLEGVSLARIGLEPRLLVPATVLVGGYFLALNVAGIGIAIASGAPETLGYQWTVSPVGAVFTFAFMLVVAGLVEEVVFRGYLQNRLIALCPGDPRIRAIAGIVGASVLFSAYHVPRVLTDGPPGTMSGSGYLLLLFVNGIGFGLLYEFTQNLSVPIIVHAAGNMPGTAGILFFDVAGWPRWAMALYVVSYLGLIALAVLVYRRWAFETDAMPVWTERRTDGNDDTRGVSYDSH</sequence>
<accession>A0A3N6NFR2</accession>
<dbReference type="GO" id="GO:0006508">
    <property type="term" value="P:proteolysis"/>
    <property type="evidence" value="ECO:0007669"/>
    <property type="project" value="UniProtKB-KW"/>
</dbReference>
<proteinExistence type="predicted"/>
<dbReference type="GO" id="GO:0004175">
    <property type="term" value="F:endopeptidase activity"/>
    <property type="evidence" value="ECO:0007669"/>
    <property type="project" value="UniProtKB-ARBA"/>
</dbReference>
<dbReference type="GO" id="GO:0008237">
    <property type="term" value="F:metallopeptidase activity"/>
    <property type="evidence" value="ECO:0007669"/>
    <property type="project" value="UniProtKB-KW"/>
</dbReference>
<feature type="domain" description="CAAX prenyl protease 2/Lysostaphin resistance protein A-like" evidence="2">
    <location>
        <begin position="136"/>
        <end position="242"/>
    </location>
</feature>
<gene>
    <name evidence="3" type="ORF">EA473_01045</name>
</gene>
<dbReference type="AlphaFoldDB" id="A0A3N6NFR2"/>
<comment type="caution">
    <text evidence="3">The sequence shown here is derived from an EMBL/GenBank/DDBJ whole genome shotgun (WGS) entry which is preliminary data.</text>
</comment>
<dbReference type="OrthoDB" id="221540at2157"/>
<protein>
    <submittedName>
        <fullName evidence="3">CPBP family intramembrane metalloprotease</fullName>
    </submittedName>
</protein>
<feature type="transmembrane region" description="Helical" evidence="1">
    <location>
        <begin position="172"/>
        <end position="192"/>
    </location>
</feature>
<evidence type="ECO:0000259" key="2">
    <source>
        <dbReference type="Pfam" id="PF02517"/>
    </source>
</evidence>
<feature type="transmembrane region" description="Helical" evidence="1">
    <location>
        <begin position="230"/>
        <end position="253"/>
    </location>
</feature>
<feature type="transmembrane region" description="Helical" evidence="1">
    <location>
        <begin position="259"/>
        <end position="279"/>
    </location>
</feature>
<feature type="transmembrane region" description="Helical" evidence="1">
    <location>
        <begin position="94"/>
        <end position="118"/>
    </location>
</feature>
<dbReference type="RefSeq" id="WP_124193801.1">
    <property type="nucleotide sequence ID" value="NZ_REGA01000001.1"/>
</dbReference>
<dbReference type="EMBL" id="REGA01000001">
    <property type="protein sequence ID" value="RQG97822.1"/>
    <property type="molecule type" value="Genomic_DNA"/>
</dbReference>
<feature type="transmembrane region" description="Helical" evidence="1">
    <location>
        <begin position="204"/>
        <end position="223"/>
    </location>
</feature>
<keyword evidence="1" id="KW-0812">Transmembrane</keyword>
<dbReference type="InterPro" id="IPR003675">
    <property type="entry name" value="Rce1/LyrA-like_dom"/>
</dbReference>
<dbReference type="GO" id="GO:0080120">
    <property type="term" value="P:CAAX-box protein maturation"/>
    <property type="evidence" value="ECO:0007669"/>
    <property type="project" value="UniProtKB-ARBA"/>
</dbReference>
<keyword evidence="1" id="KW-0472">Membrane</keyword>
<evidence type="ECO:0000313" key="3">
    <source>
        <dbReference type="EMBL" id="RQG97822.1"/>
    </source>
</evidence>
<keyword evidence="3" id="KW-0645">Protease</keyword>
<keyword evidence="4" id="KW-1185">Reference proteome</keyword>
<evidence type="ECO:0000313" key="4">
    <source>
        <dbReference type="Proteomes" id="UP000282323"/>
    </source>
</evidence>
<feature type="transmembrane region" description="Helical" evidence="1">
    <location>
        <begin position="64"/>
        <end position="82"/>
    </location>
</feature>
<dbReference type="Pfam" id="PF02517">
    <property type="entry name" value="Rce1-like"/>
    <property type="match status" value="1"/>
</dbReference>
<evidence type="ECO:0000256" key="1">
    <source>
        <dbReference type="SAM" id="Phobius"/>
    </source>
</evidence>
<keyword evidence="3" id="KW-0482">Metalloprotease</keyword>